<evidence type="ECO:0000313" key="3">
    <source>
        <dbReference type="Proteomes" id="UP001604267"/>
    </source>
</evidence>
<feature type="compositionally biased region" description="Basic residues" evidence="1">
    <location>
        <begin position="10"/>
        <end position="19"/>
    </location>
</feature>
<organism evidence="2 3">
    <name type="scientific">Streptomyces cinerochromogenes</name>
    <dbReference type="NCBI Taxonomy" id="66422"/>
    <lineage>
        <taxon>Bacteria</taxon>
        <taxon>Bacillati</taxon>
        <taxon>Actinomycetota</taxon>
        <taxon>Actinomycetes</taxon>
        <taxon>Kitasatosporales</taxon>
        <taxon>Streptomycetaceae</taxon>
        <taxon>Streptomyces</taxon>
    </lineage>
</organism>
<dbReference type="RefSeq" id="WP_392823526.1">
    <property type="nucleotide sequence ID" value="NZ_JBICYV010000021.1"/>
</dbReference>
<comment type="caution">
    <text evidence="2">The sequence shown here is derived from an EMBL/GenBank/DDBJ whole genome shotgun (WGS) entry which is preliminary data.</text>
</comment>
<feature type="compositionally biased region" description="Basic and acidic residues" evidence="1">
    <location>
        <begin position="38"/>
        <end position="52"/>
    </location>
</feature>
<keyword evidence="3" id="KW-1185">Reference proteome</keyword>
<protein>
    <submittedName>
        <fullName evidence="2">Uncharacterized protein</fullName>
    </submittedName>
</protein>
<feature type="region of interest" description="Disordered" evidence="1">
    <location>
        <begin position="1"/>
        <end position="196"/>
    </location>
</feature>
<feature type="compositionally biased region" description="Low complexity" evidence="1">
    <location>
        <begin position="140"/>
        <end position="152"/>
    </location>
</feature>
<accession>A0ABW7BIK6</accession>
<evidence type="ECO:0000313" key="2">
    <source>
        <dbReference type="EMBL" id="MFG3015650.1"/>
    </source>
</evidence>
<dbReference type="EMBL" id="JBICYV010000021">
    <property type="protein sequence ID" value="MFG3015650.1"/>
    <property type="molecule type" value="Genomic_DNA"/>
</dbReference>
<dbReference type="Proteomes" id="UP001604267">
    <property type="component" value="Unassembled WGS sequence"/>
</dbReference>
<evidence type="ECO:0000256" key="1">
    <source>
        <dbReference type="SAM" id="MobiDB-lite"/>
    </source>
</evidence>
<reference evidence="2 3" key="1">
    <citation type="submission" date="2024-10" db="EMBL/GenBank/DDBJ databases">
        <title>The Natural Products Discovery Center: Release of the First 8490 Sequenced Strains for Exploring Actinobacteria Biosynthetic Diversity.</title>
        <authorList>
            <person name="Kalkreuter E."/>
            <person name="Kautsar S.A."/>
            <person name="Yang D."/>
            <person name="Bader C.D."/>
            <person name="Teijaro C.N."/>
            <person name="Fluegel L."/>
            <person name="Davis C.M."/>
            <person name="Simpson J.R."/>
            <person name="Lauterbach L."/>
            <person name="Steele A.D."/>
            <person name="Gui C."/>
            <person name="Meng S."/>
            <person name="Li G."/>
            <person name="Viehrig K."/>
            <person name="Ye F."/>
            <person name="Su P."/>
            <person name="Kiefer A.F."/>
            <person name="Nichols A."/>
            <person name="Cepeda A.J."/>
            <person name="Yan W."/>
            <person name="Fan B."/>
            <person name="Jiang Y."/>
            <person name="Adhikari A."/>
            <person name="Zheng C.-J."/>
            <person name="Schuster L."/>
            <person name="Cowan T.M."/>
            <person name="Smanski M.J."/>
            <person name="Chevrette M.G."/>
            <person name="De Carvalho L.P.S."/>
            <person name="Shen B."/>
        </authorList>
    </citation>
    <scope>NUCLEOTIDE SEQUENCE [LARGE SCALE GENOMIC DNA]</scope>
    <source>
        <strain evidence="2 3">NPDC048320</strain>
    </source>
</reference>
<sequence>MTENNDKLKPPARRPRPKGHLLGGTKKTAAAPPPPAELTREHLDAEQTHPADTDLAPPSTADSGLSPRPTADPVESPTTTHEAFATQAPEQMRIAAQADGGAGHTLSAPPVASPPEAPSEAPETSPQPVPDAPPAPAYGSSEVAVREAASAAQGTSFPMRTGAAAPQYESEAGSGPASNDGAPWTQGAGRPKDIPEAAAVLNQRHITRESLDASVPAALKLKKRIKRFALDNDLDHLPIGDIVCVAVDEWLSRRGF</sequence>
<gene>
    <name evidence="2" type="ORF">ACGFZB_35455</name>
</gene>
<name>A0ABW7BIK6_9ACTN</name>
<proteinExistence type="predicted"/>
<feature type="compositionally biased region" description="Pro residues" evidence="1">
    <location>
        <begin position="125"/>
        <end position="136"/>
    </location>
</feature>